<feature type="domain" description="DNA2/NAM7 helicase helicase" evidence="4">
    <location>
        <begin position="140"/>
        <end position="222"/>
    </location>
</feature>
<dbReference type="AlphaFoldDB" id="A0A9P5NL89"/>
<dbReference type="InterPro" id="IPR041677">
    <property type="entry name" value="DNA2/NAM7_AAA_11"/>
</dbReference>
<accession>A0A9P5NL89</accession>
<dbReference type="CDD" id="cd18038">
    <property type="entry name" value="DEXXQc_Helz-like"/>
    <property type="match status" value="1"/>
</dbReference>
<evidence type="ECO:0000256" key="2">
    <source>
        <dbReference type="ARBA" id="ARBA00022490"/>
    </source>
</evidence>
<proteinExistence type="predicted"/>
<dbReference type="GO" id="GO:0005737">
    <property type="term" value="C:cytoplasm"/>
    <property type="evidence" value="ECO:0007669"/>
    <property type="project" value="UniProtKB-SubCell"/>
</dbReference>
<keyword evidence="2" id="KW-0963">Cytoplasm</keyword>
<reference evidence="6" key="1">
    <citation type="submission" date="2020-11" db="EMBL/GenBank/DDBJ databases">
        <authorList>
            <consortium name="DOE Joint Genome Institute"/>
            <person name="Ahrendt S."/>
            <person name="Riley R."/>
            <person name="Andreopoulos W."/>
            <person name="LaButti K."/>
            <person name="Pangilinan J."/>
            <person name="Ruiz-duenas F.J."/>
            <person name="Barrasa J.M."/>
            <person name="Sanchez-Garcia M."/>
            <person name="Camarero S."/>
            <person name="Miyauchi S."/>
            <person name="Serrano A."/>
            <person name="Linde D."/>
            <person name="Babiker R."/>
            <person name="Drula E."/>
            <person name="Ayuso-Fernandez I."/>
            <person name="Pacheco R."/>
            <person name="Padilla G."/>
            <person name="Ferreira P."/>
            <person name="Barriuso J."/>
            <person name="Kellner H."/>
            <person name="Castanera R."/>
            <person name="Alfaro M."/>
            <person name="Ramirez L."/>
            <person name="Pisabarro A.G."/>
            <person name="Kuo A."/>
            <person name="Tritt A."/>
            <person name="Lipzen A."/>
            <person name="He G."/>
            <person name="Yan M."/>
            <person name="Ng V."/>
            <person name="Cullen D."/>
            <person name="Martin F."/>
            <person name="Rosso M.-N."/>
            <person name="Henrissat B."/>
            <person name="Hibbett D."/>
            <person name="Martinez A.T."/>
            <person name="Grigoriev I.V."/>
        </authorList>
    </citation>
    <scope>NUCLEOTIDE SEQUENCE</scope>
    <source>
        <strain evidence="6">AH 44721</strain>
    </source>
</reference>
<feature type="domain" description="DNA2/NAM7 helicase-like C-terminal" evidence="5">
    <location>
        <begin position="401"/>
        <end position="583"/>
    </location>
</feature>
<dbReference type="InterPro" id="IPR026122">
    <property type="entry name" value="MOV-10/SDE3_DEXXQ/H-box"/>
</dbReference>
<evidence type="ECO:0000259" key="4">
    <source>
        <dbReference type="Pfam" id="PF13086"/>
    </source>
</evidence>
<dbReference type="PANTHER" id="PTHR45418">
    <property type="entry name" value="CANCER/TESTIS ANTIGEN 55"/>
    <property type="match status" value="1"/>
</dbReference>
<sequence length="654" mass="73739">MREVLDAGQQRSNWALEGRVVALRKREGLVHISSLPLKEHIQTYVPLTLETIKTENGFVVLGTEDVVPFYFNISFMTNARPLCTMENAVGYVASILNAKETGVNLARQWIFPRPEDFRDAPSAMLLKCGIEESHWMDSGLNSEQRLAVSSVALYQSPVPHLISGPPGTGKTRTVVETVLQIFRIQPEACILLCAPSNPATDTLVLRLQKHLLQHEMLRLNDPNRTFAEVPDIIKPYCFVENDKFSIPPWKKLMQYRVVVCSCLDASILVRAQCTNSKLMAMEEEITASLHPNRKQKHVVQPHWTHLLIDEAAQGSEPELLVPISVVLPNVYNAEATGKTFMPQLTLCGDPNQLGPIVASDEARSAEFEVSLLERLFERPLYAQRAEQSGTQRRSSKRLPPFTSLNYRSHPVILMPPSAIFYNDTLEPCAVNGKVFWPGLPKPAFPLKFIGTEVLEKSNDERASWYNLGQISIVMDIVRSLLDNPRNSDPPLRPSEISVMAPWRKQVWTLRERLRNEGFGAVDVGTVEDYQGRENRVVIISCVRSNARFLEEDQKKGMGLIYERKRMNVAITRAKELLVVIGNGSLLLRDPYWKSFLQFVLRNGLYEGPELSLEMDGNYISCLESVPFFHLTSELDPEAQGLLLAGGLAREVLRE</sequence>
<organism evidence="6 7">
    <name type="scientific">Gymnopilus junonius</name>
    <name type="common">Spectacular rustgill mushroom</name>
    <name type="synonym">Gymnopilus spectabilis subsp. junonius</name>
    <dbReference type="NCBI Taxonomy" id="109634"/>
    <lineage>
        <taxon>Eukaryota</taxon>
        <taxon>Fungi</taxon>
        <taxon>Dikarya</taxon>
        <taxon>Basidiomycota</taxon>
        <taxon>Agaricomycotina</taxon>
        <taxon>Agaricomycetes</taxon>
        <taxon>Agaricomycetidae</taxon>
        <taxon>Agaricales</taxon>
        <taxon>Agaricineae</taxon>
        <taxon>Hymenogastraceae</taxon>
        <taxon>Gymnopilus</taxon>
    </lineage>
</organism>
<dbReference type="InterPro" id="IPR041679">
    <property type="entry name" value="DNA2/NAM7-like_C"/>
</dbReference>
<dbReference type="Proteomes" id="UP000724874">
    <property type="component" value="Unassembled WGS sequence"/>
</dbReference>
<name>A0A9P5NL89_GYMJU</name>
<dbReference type="Pfam" id="PF13086">
    <property type="entry name" value="AAA_11"/>
    <property type="match status" value="1"/>
</dbReference>
<keyword evidence="6" id="KW-0378">Hydrolase</keyword>
<dbReference type="CDD" id="cd18808">
    <property type="entry name" value="SF1_C_Upf1"/>
    <property type="match status" value="1"/>
</dbReference>
<evidence type="ECO:0000256" key="3">
    <source>
        <dbReference type="ARBA" id="ARBA00023158"/>
    </source>
</evidence>
<protein>
    <submittedName>
        <fullName evidence="6">P-loop containing nucleoside triphosphate hydrolase protein</fullName>
    </submittedName>
</protein>
<evidence type="ECO:0000256" key="1">
    <source>
        <dbReference type="ARBA" id="ARBA00004496"/>
    </source>
</evidence>
<comment type="subcellular location">
    <subcellularLocation>
        <location evidence="1">Cytoplasm</location>
    </subcellularLocation>
</comment>
<dbReference type="GO" id="GO:0003723">
    <property type="term" value="F:RNA binding"/>
    <property type="evidence" value="ECO:0007669"/>
    <property type="project" value="InterPro"/>
</dbReference>
<gene>
    <name evidence="6" type="ORF">CPB84DRAFT_1680151</name>
</gene>
<dbReference type="Gene3D" id="3.40.50.300">
    <property type="entry name" value="P-loop containing nucleotide triphosphate hydrolases"/>
    <property type="match status" value="2"/>
</dbReference>
<evidence type="ECO:0000313" key="7">
    <source>
        <dbReference type="Proteomes" id="UP000724874"/>
    </source>
</evidence>
<evidence type="ECO:0000259" key="5">
    <source>
        <dbReference type="Pfam" id="PF13087"/>
    </source>
</evidence>
<evidence type="ECO:0000313" key="6">
    <source>
        <dbReference type="EMBL" id="KAF8901065.1"/>
    </source>
</evidence>
<dbReference type="SUPFAM" id="SSF52540">
    <property type="entry name" value="P-loop containing nucleoside triphosphate hydrolases"/>
    <property type="match status" value="1"/>
</dbReference>
<dbReference type="InterPro" id="IPR027417">
    <property type="entry name" value="P-loop_NTPase"/>
</dbReference>
<comment type="caution">
    <text evidence="6">The sequence shown here is derived from an EMBL/GenBank/DDBJ whole genome shotgun (WGS) entry which is preliminary data.</text>
</comment>
<dbReference type="Pfam" id="PF13087">
    <property type="entry name" value="AAA_12"/>
    <property type="match status" value="1"/>
</dbReference>
<dbReference type="EMBL" id="JADNYJ010000044">
    <property type="protein sequence ID" value="KAF8901065.1"/>
    <property type="molecule type" value="Genomic_DNA"/>
</dbReference>
<dbReference type="GO" id="GO:0032574">
    <property type="term" value="F:5'-3' RNA helicase activity"/>
    <property type="evidence" value="ECO:0007669"/>
    <property type="project" value="InterPro"/>
</dbReference>
<dbReference type="PANTHER" id="PTHR45418:SF5">
    <property type="entry name" value="BRCA2-INTERACTING PROTEIN-LIKE-RELATED"/>
    <property type="match status" value="1"/>
</dbReference>
<dbReference type="InterPro" id="IPR047187">
    <property type="entry name" value="SF1_C_Upf1"/>
</dbReference>
<dbReference type="GO" id="GO:0031047">
    <property type="term" value="P:regulatory ncRNA-mediated gene silencing"/>
    <property type="evidence" value="ECO:0007669"/>
    <property type="project" value="UniProtKB-KW"/>
</dbReference>
<dbReference type="OrthoDB" id="6513042at2759"/>
<keyword evidence="3" id="KW-0943">RNA-mediated gene silencing</keyword>
<keyword evidence="7" id="KW-1185">Reference proteome</keyword>
<dbReference type="GO" id="GO:0016787">
    <property type="term" value="F:hydrolase activity"/>
    <property type="evidence" value="ECO:0007669"/>
    <property type="project" value="UniProtKB-KW"/>
</dbReference>